<dbReference type="PROSITE" id="PS00036">
    <property type="entry name" value="BZIP_BASIC"/>
    <property type="match status" value="1"/>
</dbReference>
<dbReference type="EMBL" id="JAHCVI010000002">
    <property type="protein sequence ID" value="KAG7289554.1"/>
    <property type="molecule type" value="Genomic_DNA"/>
</dbReference>
<dbReference type="Proteomes" id="UP001197093">
    <property type="component" value="Unassembled WGS sequence"/>
</dbReference>
<reference evidence="3" key="1">
    <citation type="submission" date="2023-02" db="EMBL/GenBank/DDBJ databases">
        <authorList>
            <person name="Palmer J.M."/>
        </authorList>
    </citation>
    <scope>NUCLEOTIDE SEQUENCE</scope>
    <source>
        <strain evidence="3">FW57</strain>
    </source>
</reference>
<gene>
    <name evidence="3" type="ORF">NEMBOFW57_005925</name>
</gene>
<evidence type="ECO:0000313" key="4">
    <source>
        <dbReference type="Proteomes" id="UP001197093"/>
    </source>
</evidence>
<feature type="compositionally biased region" description="Basic and acidic residues" evidence="1">
    <location>
        <begin position="55"/>
        <end position="65"/>
    </location>
</feature>
<proteinExistence type="predicted"/>
<dbReference type="InterPro" id="IPR052635">
    <property type="entry name" value="Sec_Metab_Biosynth_Reg"/>
</dbReference>
<organism evidence="3 4">
    <name type="scientific">Staphylotrichum longicolle</name>
    <dbReference type="NCBI Taxonomy" id="669026"/>
    <lineage>
        <taxon>Eukaryota</taxon>
        <taxon>Fungi</taxon>
        <taxon>Dikarya</taxon>
        <taxon>Ascomycota</taxon>
        <taxon>Pezizomycotina</taxon>
        <taxon>Sordariomycetes</taxon>
        <taxon>Sordariomycetidae</taxon>
        <taxon>Sordariales</taxon>
        <taxon>Chaetomiaceae</taxon>
        <taxon>Staphylotrichum</taxon>
    </lineage>
</organism>
<dbReference type="PANTHER" id="PTHR39607:SF2">
    <property type="entry name" value="BZIP DOMAIN-CONTAINING PROTEIN"/>
    <property type="match status" value="1"/>
</dbReference>
<evidence type="ECO:0000256" key="1">
    <source>
        <dbReference type="SAM" id="MobiDB-lite"/>
    </source>
</evidence>
<feature type="domain" description="BZIP" evidence="2">
    <location>
        <begin position="40"/>
        <end position="55"/>
    </location>
</feature>
<sequence>MSSRTSKHSSSSASRKDKSSSSSSKKKTDDWTEVTEPDERRRIQNRIAQRKFREKAREQKDRAQRDAQNQQYAGAAYHIPDPEDFTLDDGGDLSGLPWGGLNMRHVVARGHASASTGQHTHSHHSGHTSSSVMHTPGPGPVDQALYQMNPYGYAAHPGGVLVGDGSSVGGGDVYGYDSPYGYYDFDPSAGDGTHSM</sequence>
<dbReference type="CDD" id="cd14688">
    <property type="entry name" value="bZIP_YAP"/>
    <property type="match status" value="1"/>
</dbReference>
<dbReference type="AlphaFoldDB" id="A0AAD4EYF5"/>
<feature type="compositionally biased region" description="Low complexity" evidence="1">
    <location>
        <begin position="1"/>
        <end position="13"/>
    </location>
</feature>
<dbReference type="InterPro" id="IPR004827">
    <property type="entry name" value="bZIP"/>
</dbReference>
<feature type="region of interest" description="Disordered" evidence="1">
    <location>
        <begin position="111"/>
        <end position="142"/>
    </location>
</feature>
<accession>A0AAD4EYF5</accession>
<comment type="caution">
    <text evidence="3">The sequence shown here is derived from an EMBL/GenBank/DDBJ whole genome shotgun (WGS) entry which is preliminary data.</text>
</comment>
<keyword evidence="4" id="KW-1185">Reference proteome</keyword>
<dbReference type="PANTHER" id="PTHR39607">
    <property type="entry name" value="XANTHOCILLIN BIOSYNTHESIS CLUSTER TRANSCRIPTION FACTOR XANC-RELATED"/>
    <property type="match status" value="1"/>
</dbReference>
<dbReference type="GO" id="GO:0003700">
    <property type="term" value="F:DNA-binding transcription factor activity"/>
    <property type="evidence" value="ECO:0007669"/>
    <property type="project" value="InterPro"/>
</dbReference>
<protein>
    <recommendedName>
        <fullName evidence="2">BZIP domain-containing protein</fullName>
    </recommendedName>
</protein>
<feature type="region of interest" description="Disordered" evidence="1">
    <location>
        <begin position="1"/>
        <end position="70"/>
    </location>
</feature>
<evidence type="ECO:0000313" key="3">
    <source>
        <dbReference type="EMBL" id="KAG7289554.1"/>
    </source>
</evidence>
<evidence type="ECO:0000259" key="2">
    <source>
        <dbReference type="PROSITE" id="PS00036"/>
    </source>
</evidence>
<name>A0AAD4EYF5_9PEZI</name>